<keyword evidence="2" id="KW-0808">Transferase</keyword>
<dbReference type="AlphaFoldDB" id="A0AAP2CAZ7"/>
<dbReference type="InterPro" id="IPR029063">
    <property type="entry name" value="SAM-dependent_MTases_sf"/>
</dbReference>
<dbReference type="Proteomes" id="UP000675747">
    <property type="component" value="Unassembled WGS sequence"/>
</dbReference>
<gene>
    <name evidence="2" type="ORF">KB893_010090</name>
</gene>
<dbReference type="RefSeq" id="WP_213173648.1">
    <property type="nucleotide sequence ID" value="NZ_JAGQFT020000006.1"/>
</dbReference>
<reference evidence="2 3" key="1">
    <citation type="journal article" date="2021" name="Microbiol. Resour. Announc.">
        <title>Draft Genome Sequence of Coralloluteibacterium stylophorae LMG 29479T.</title>
        <authorList>
            <person name="Karlyshev A.V."/>
            <person name="Kudryashova E.B."/>
            <person name="Ariskina E.V."/>
            <person name="Conroy A.P."/>
            <person name="Abidueva E.Y."/>
        </authorList>
    </citation>
    <scope>NUCLEOTIDE SEQUENCE [LARGE SCALE GENOMIC DNA]</scope>
    <source>
        <strain evidence="2 3">LMG 29479</strain>
    </source>
</reference>
<name>A0AAP2CAZ7_9GAMM</name>
<keyword evidence="3" id="KW-1185">Reference proteome</keyword>
<feature type="domain" description="Methyltransferase type 11" evidence="1">
    <location>
        <begin position="69"/>
        <end position="137"/>
    </location>
</feature>
<evidence type="ECO:0000259" key="1">
    <source>
        <dbReference type="Pfam" id="PF08241"/>
    </source>
</evidence>
<comment type="caution">
    <text evidence="2">The sequence shown here is derived from an EMBL/GenBank/DDBJ whole genome shotgun (WGS) entry which is preliminary data.</text>
</comment>
<dbReference type="GO" id="GO:0032259">
    <property type="term" value="P:methylation"/>
    <property type="evidence" value="ECO:0007669"/>
    <property type="project" value="UniProtKB-KW"/>
</dbReference>
<dbReference type="SUPFAM" id="SSF53335">
    <property type="entry name" value="S-adenosyl-L-methionine-dependent methyltransferases"/>
    <property type="match status" value="1"/>
</dbReference>
<sequence length="263" mass="29170">MSPPTASPDAERELRERNRRFYDALWRDARLVMPERFNTWPLVESLLPERPRRLEVAPGLRPRLPVADTHFADISPPALAALAAAGGRAACALVSRLPYADAAFDLVAAMDIVEHVDDDLPAFAELARVTAPGGLFLLSVPLHPQAWTPFDEFVGHRRRYEPERLLALLAAHGFAVERSAVHGMQPASSRLLDLGMWFLTHQRRRAMWWYNRVGMPLSVRFQAPLAVQDGMIATAGVDTVLLVCRRTAPDPDAAIPSPRNGHG</sequence>
<dbReference type="GO" id="GO:0008757">
    <property type="term" value="F:S-adenosylmethionine-dependent methyltransferase activity"/>
    <property type="evidence" value="ECO:0007669"/>
    <property type="project" value="InterPro"/>
</dbReference>
<evidence type="ECO:0000313" key="2">
    <source>
        <dbReference type="EMBL" id="MBS7457483.1"/>
    </source>
</evidence>
<proteinExistence type="predicted"/>
<accession>A0AAP2CAZ7</accession>
<dbReference type="InterPro" id="IPR013216">
    <property type="entry name" value="Methyltransf_11"/>
</dbReference>
<organism evidence="2 3">
    <name type="scientific">Coralloluteibacterium stylophorae</name>
    <dbReference type="NCBI Taxonomy" id="1776034"/>
    <lineage>
        <taxon>Bacteria</taxon>
        <taxon>Pseudomonadati</taxon>
        <taxon>Pseudomonadota</taxon>
        <taxon>Gammaproteobacteria</taxon>
        <taxon>Lysobacterales</taxon>
        <taxon>Lysobacteraceae</taxon>
        <taxon>Coralloluteibacterium</taxon>
    </lineage>
</organism>
<protein>
    <submittedName>
        <fullName evidence="2">Methyltransferase domain-containing protein</fullName>
    </submittedName>
</protein>
<dbReference type="Gene3D" id="3.40.50.150">
    <property type="entry name" value="Vaccinia Virus protein VP39"/>
    <property type="match status" value="1"/>
</dbReference>
<dbReference type="Pfam" id="PF08241">
    <property type="entry name" value="Methyltransf_11"/>
    <property type="match status" value="1"/>
</dbReference>
<keyword evidence="2" id="KW-0489">Methyltransferase</keyword>
<evidence type="ECO:0000313" key="3">
    <source>
        <dbReference type="Proteomes" id="UP000675747"/>
    </source>
</evidence>
<dbReference type="EMBL" id="JAGQFT020000006">
    <property type="protein sequence ID" value="MBS7457483.1"/>
    <property type="molecule type" value="Genomic_DNA"/>
</dbReference>